<dbReference type="InterPro" id="IPR016187">
    <property type="entry name" value="CTDL_fold"/>
</dbReference>
<dbReference type="Gene3D" id="3.10.100.10">
    <property type="entry name" value="Mannose-Binding Protein A, subunit A"/>
    <property type="match status" value="1"/>
</dbReference>
<dbReference type="SMART" id="SM00034">
    <property type="entry name" value="CLECT"/>
    <property type="match status" value="1"/>
</dbReference>
<gene>
    <name evidence="1" type="ORF">CTOB1V02_LOCUS8161</name>
</gene>
<name>A0A7R8WEU9_9CRUS</name>
<dbReference type="InterPro" id="IPR001646">
    <property type="entry name" value="5peptide_repeat"/>
</dbReference>
<dbReference type="CDD" id="cd00037">
    <property type="entry name" value="CLECT"/>
    <property type="match status" value="1"/>
</dbReference>
<sequence length="617" mass="69375">MLFPAPMPKVHSGDQTLLPFKFLVISGPSVVLAPLLSNSSLLVEHLFYRLVFFTPSASWSQVCSNYEDSSDWIRVLSCLWSSLSNSNDKIQCILRSITTVANCSRILPSSLYSNGHGAALWLWDMATCDFEAVLAYRQIPPLRRQTETVLGVPSSPNVLKVNFPTYEGQCDHPFTAVNGGHCYFPSYDQLKTTWKESQLICSWLHPKGRLAEFETLQEMVDATGFLINDNSTHGWGSVGPWIGAIEKGDSNTFIWHSSKASIEAHNWAESRPHSSTSGDGVALDASDNFQWSDLSSGTELPFLCEIPSNPRPDESEYKREDVERRWREVQEVLRKKSDKYCFPGAASLPQEGAMTVTKRELQNLERELGEEKRLYGVKISALESELREERRLRGTKDAKNSALEEKISLLEDELEEHSRHCFPGSASLPQEGVMTVTKRELENLEQPGASPQPPSLTIGAWTMDLFMRKGAPLFLVVTHCGRVDQAYALTFQVRVTVEKVWDPFSLTYSSEYFDRRRRTSAVSLLYSTDVSEILAKYGDEEWFALEVRLLEAAATDVKGNVDKERNDHQTSRDPLRCGTQTSATIAKLINARLINARLINARLINARLINARLSLAK</sequence>
<dbReference type="AlphaFoldDB" id="A0A7R8WEU9"/>
<dbReference type="InterPro" id="IPR001304">
    <property type="entry name" value="C-type_lectin-like"/>
</dbReference>
<proteinExistence type="predicted"/>
<dbReference type="EMBL" id="OB662593">
    <property type="protein sequence ID" value="CAD7230300.1"/>
    <property type="molecule type" value="Genomic_DNA"/>
</dbReference>
<dbReference type="SUPFAM" id="SSF56436">
    <property type="entry name" value="C-type lectin-like"/>
    <property type="match status" value="1"/>
</dbReference>
<dbReference type="InterPro" id="IPR016186">
    <property type="entry name" value="C-type_lectin-like/link_sf"/>
</dbReference>
<dbReference type="Pfam" id="PF00059">
    <property type="entry name" value="Lectin_C"/>
    <property type="match status" value="1"/>
</dbReference>
<dbReference type="PROSITE" id="PS50041">
    <property type="entry name" value="C_TYPE_LECTIN_2"/>
    <property type="match status" value="1"/>
</dbReference>
<accession>A0A7R8WEU9</accession>
<reference evidence="1" key="1">
    <citation type="submission" date="2020-11" db="EMBL/GenBank/DDBJ databases">
        <authorList>
            <person name="Tran Van P."/>
        </authorList>
    </citation>
    <scope>NUCLEOTIDE SEQUENCE</scope>
</reference>
<organism evidence="1">
    <name type="scientific">Cyprideis torosa</name>
    <dbReference type="NCBI Taxonomy" id="163714"/>
    <lineage>
        <taxon>Eukaryota</taxon>
        <taxon>Metazoa</taxon>
        <taxon>Ecdysozoa</taxon>
        <taxon>Arthropoda</taxon>
        <taxon>Crustacea</taxon>
        <taxon>Oligostraca</taxon>
        <taxon>Ostracoda</taxon>
        <taxon>Podocopa</taxon>
        <taxon>Podocopida</taxon>
        <taxon>Cytherocopina</taxon>
        <taxon>Cytheroidea</taxon>
        <taxon>Cytherideidae</taxon>
        <taxon>Cyprideis</taxon>
    </lineage>
</organism>
<dbReference type="OrthoDB" id="6132182at2759"/>
<evidence type="ECO:0000313" key="1">
    <source>
        <dbReference type="EMBL" id="CAD7230300.1"/>
    </source>
</evidence>
<dbReference type="Pfam" id="PF00805">
    <property type="entry name" value="Pentapeptide"/>
    <property type="match status" value="1"/>
</dbReference>
<protein>
    <submittedName>
        <fullName evidence="1">Uncharacterized protein</fullName>
    </submittedName>
</protein>